<dbReference type="PROSITE" id="PS51846">
    <property type="entry name" value="CNNM"/>
    <property type="match status" value="1"/>
</dbReference>
<evidence type="ECO:0000259" key="13">
    <source>
        <dbReference type="PROSITE" id="PS51846"/>
    </source>
</evidence>
<dbReference type="GO" id="GO:0005886">
    <property type="term" value="C:plasma membrane"/>
    <property type="evidence" value="ECO:0007669"/>
    <property type="project" value="UniProtKB-SubCell"/>
</dbReference>
<accession>A0A398D9D1</accession>
<proteinExistence type="inferred from homology"/>
<dbReference type="RefSeq" id="WP_119119725.1">
    <property type="nucleotide sequence ID" value="NZ_QXIT01000069.1"/>
</dbReference>
<evidence type="ECO:0000313" key="17">
    <source>
        <dbReference type="Proteomes" id="UP000266489"/>
    </source>
</evidence>
<keyword evidence="16" id="KW-1185">Reference proteome</keyword>
<dbReference type="SMART" id="SM00116">
    <property type="entry name" value="CBS"/>
    <property type="match status" value="2"/>
</dbReference>
<evidence type="ECO:0000256" key="9">
    <source>
        <dbReference type="PROSITE-ProRule" id="PRU00703"/>
    </source>
</evidence>
<dbReference type="FunFam" id="3.10.580.10:FF:000002">
    <property type="entry name" value="Magnesium/cobalt efflux protein CorC"/>
    <property type="match status" value="1"/>
</dbReference>
<comment type="caution">
    <text evidence="15">The sequence shown here is derived from an EMBL/GenBank/DDBJ whole genome shotgun (WGS) entry which is preliminary data.</text>
</comment>
<evidence type="ECO:0000256" key="11">
    <source>
        <dbReference type="SAM" id="Phobius"/>
    </source>
</evidence>
<keyword evidence="8 10" id="KW-0472">Membrane</keyword>
<evidence type="ECO:0000313" key="16">
    <source>
        <dbReference type="Proteomes" id="UP000266260"/>
    </source>
</evidence>
<keyword evidence="3" id="KW-1003">Cell membrane</keyword>
<comment type="similarity">
    <text evidence="2">Belongs to the UPF0053 family.</text>
</comment>
<evidence type="ECO:0000256" key="2">
    <source>
        <dbReference type="ARBA" id="ARBA00006337"/>
    </source>
</evidence>
<dbReference type="CDD" id="cd04590">
    <property type="entry name" value="CBS_pair_CorC_HlyC_assoc"/>
    <property type="match status" value="1"/>
</dbReference>
<dbReference type="Pfam" id="PF01595">
    <property type="entry name" value="CNNM"/>
    <property type="match status" value="1"/>
</dbReference>
<dbReference type="InterPro" id="IPR016169">
    <property type="entry name" value="FAD-bd_PCMH_sub2"/>
</dbReference>
<feature type="domain" description="CBS" evidence="12">
    <location>
        <begin position="272"/>
        <end position="329"/>
    </location>
</feature>
<sequence length="427" mass="46574">MTGQIVELLVLLALSFLFSMVEYGYVSMTPMALEKTGESPVLADRLITRMSAGRSMLIAVAVLGNNMANLGASFIFARVVLTLFARVNPALLAVASTLALTVVVVIFAETIPKSIGRAFPEQALRATAILLYPLYLLLYPAARALAAVSGIFTGPLLRHAKHPGYLNDSEDFRYLLKMGQEDGVIDKEEERLIHNIFDYTSTLAYEIMTPFVDVTTVEKNVPISEVIKAIDETGHSRLPVMDDDNVVGLVYAKDALRAMASGAGPNVKASGIQRQPFFAPDTKKISSLLQEMQRQRIQVAVLFDEYGAVSGLITVEDILEEVFGEIQDEYDKEAAEIENVGADAFLIKGSVSTDKASELFQSELSGEDYDTVAGLMLSEIGRLPRVGDKVERAGIVFTVVNVVGKRISRVRAERLPAAAPHPEEDEE</sequence>
<dbReference type="SUPFAM" id="SSF56176">
    <property type="entry name" value="FAD-binding/transporter-associated domain-like"/>
    <property type="match status" value="1"/>
</dbReference>
<dbReference type="OrthoDB" id="9798188at2"/>
<evidence type="ECO:0000256" key="10">
    <source>
        <dbReference type="PROSITE-ProRule" id="PRU01193"/>
    </source>
</evidence>
<evidence type="ECO:0000313" key="14">
    <source>
        <dbReference type="EMBL" id="RIE08720.1"/>
    </source>
</evidence>
<dbReference type="EMBL" id="QXIU01000104">
    <property type="protein sequence ID" value="RIE11665.1"/>
    <property type="molecule type" value="Genomic_DNA"/>
</dbReference>
<dbReference type="Gene3D" id="3.10.580.10">
    <property type="entry name" value="CBS-domain"/>
    <property type="match status" value="1"/>
</dbReference>
<dbReference type="InterPro" id="IPR036318">
    <property type="entry name" value="FAD-bd_PCMH-like_sf"/>
</dbReference>
<dbReference type="PANTHER" id="PTHR22777">
    <property type="entry name" value="HEMOLYSIN-RELATED"/>
    <property type="match status" value="1"/>
</dbReference>
<gene>
    <name evidence="15" type="ORF">SMC5_04205</name>
    <name evidence="14" type="ORF">SMC6_03630</name>
</gene>
<dbReference type="EMBL" id="QXIT01000069">
    <property type="protein sequence ID" value="RIE08720.1"/>
    <property type="molecule type" value="Genomic_DNA"/>
</dbReference>
<dbReference type="InterPro" id="IPR002550">
    <property type="entry name" value="CNNM"/>
</dbReference>
<keyword evidence="7 9" id="KW-0129">CBS domain</keyword>
<dbReference type="Pfam" id="PF03471">
    <property type="entry name" value="CorC_HlyC"/>
    <property type="match status" value="1"/>
</dbReference>
<dbReference type="InterPro" id="IPR000644">
    <property type="entry name" value="CBS_dom"/>
</dbReference>
<feature type="transmembrane region" description="Helical" evidence="11">
    <location>
        <begin position="89"/>
        <end position="108"/>
    </location>
</feature>
<name>A0A398D9D1_9BACT</name>
<dbReference type="InterPro" id="IPR044751">
    <property type="entry name" value="Ion_transp-like_CBS"/>
</dbReference>
<feature type="domain" description="CBS" evidence="12">
    <location>
        <begin position="208"/>
        <end position="266"/>
    </location>
</feature>
<feature type="domain" description="CNNM transmembrane" evidence="13">
    <location>
        <begin position="1"/>
        <end position="189"/>
    </location>
</feature>
<dbReference type="AlphaFoldDB" id="A0A398D9D1"/>
<evidence type="ECO:0000256" key="7">
    <source>
        <dbReference type="ARBA" id="ARBA00023122"/>
    </source>
</evidence>
<protein>
    <submittedName>
        <fullName evidence="15">HlyC/CorC family transporter</fullName>
    </submittedName>
</protein>
<evidence type="ECO:0000256" key="5">
    <source>
        <dbReference type="ARBA" id="ARBA00022737"/>
    </source>
</evidence>
<accession>A0A398D2G9</accession>
<feature type="transmembrane region" description="Helical" evidence="11">
    <location>
        <begin position="6"/>
        <end position="26"/>
    </location>
</feature>
<evidence type="ECO:0000256" key="4">
    <source>
        <dbReference type="ARBA" id="ARBA00022692"/>
    </source>
</evidence>
<dbReference type="Proteomes" id="UP000266260">
    <property type="component" value="Unassembled WGS sequence"/>
</dbReference>
<dbReference type="PROSITE" id="PS51371">
    <property type="entry name" value="CBS"/>
    <property type="match status" value="2"/>
</dbReference>
<keyword evidence="4 10" id="KW-0812">Transmembrane</keyword>
<reference evidence="16 17" key="1">
    <citation type="submission" date="2018-09" db="EMBL/GenBank/DDBJ databases">
        <title>Discovery and Ecogenomic Context for Candidatus Cryosericales, a Global Caldiserica Order Active in Thawing Permafrost.</title>
        <authorList>
            <person name="Martinez M.A."/>
            <person name="Woodcroft B.J."/>
            <person name="Ignacio Espinoza J.C."/>
            <person name="Zayed A."/>
            <person name="Singleton C.M."/>
            <person name="Boyd J."/>
            <person name="Li Y.-F."/>
            <person name="Purvine S."/>
            <person name="Maughan H."/>
            <person name="Hodgkins S.B."/>
            <person name="Anderson D."/>
            <person name="Sederholm M."/>
            <person name="Temperton B."/>
            <person name="Saleska S.R."/>
            <person name="Tyson G.W."/>
            <person name="Rich V.I."/>
        </authorList>
    </citation>
    <scope>NUCLEOTIDE SEQUENCE [LARGE SCALE GENOMIC DNA]</scope>
    <source>
        <strain evidence="15 17">SMC5</strain>
        <strain evidence="14 16">SMC6</strain>
    </source>
</reference>
<evidence type="ECO:0000313" key="15">
    <source>
        <dbReference type="EMBL" id="RIE11665.1"/>
    </source>
</evidence>
<organism evidence="15 17">
    <name type="scientific">Candidatus Cryosericum odellii</name>
    <dbReference type="NCBI Taxonomy" id="2290917"/>
    <lineage>
        <taxon>Bacteria</taxon>
        <taxon>Pseudomonadati</taxon>
        <taxon>Caldisericota/Cryosericota group</taxon>
        <taxon>Candidatus Cryosericota</taxon>
        <taxon>Candidatus Cryosericia</taxon>
        <taxon>Candidatus Cryosericales</taxon>
        <taxon>Candidatus Cryosericaceae</taxon>
        <taxon>Candidatus Cryosericum</taxon>
    </lineage>
</organism>
<dbReference type="Pfam" id="PF00571">
    <property type="entry name" value="CBS"/>
    <property type="match status" value="2"/>
</dbReference>
<evidence type="ECO:0000256" key="6">
    <source>
        <dbReference type="ARBA" id="ARBA00022989"/>
    </source>
</evidence>
<evidence type="ECO:0000256" key="8">
    <source>
        <dbReference type="ARBA" id="ARBA00023136"/>
    </source>
</evidence>
<dbReference type="SUPFAM" id="SSF54631">
    <property type="entry name" value="CBS-domain pair"/>
    <property type="match status" value="1"/>
</dbReference>
<dbReference type="Proteomes" id="UP000266489">
    <property type="component" value="Unassembled WGS sequence"/>
</dbReference>
<dbReference type="InterPro" id="IPR046342">
    <property type="entry name" value="CBS_dom_sf"/>
</dbReference>
<keyword evidence="5" id="KW-0677">Repeat</keyword>
<evidence type="ECO:0000256" key="3">
    <source>
        <dbReference type="ARBA" id="ARBA00022475"/>
    </source>
</evidence>
<dbReference type="PANTHER" id="PTHR22777:SF32">
    <property type="entry name" value="UPF0053 INNER MEMBRANE PROTEIN YFJD"/>
    <property type="match status" value="1"/>
</dbReference>
<keyword evidence="6 10" id="KW-1133">Transmembrane helix</keyword>
<evidence type="ECO:0000259" key="12">
    <source>
        <dbReference type="PROSITE" id="PS51371"/>
    </source>
</evidence>
<dbReference type="Gene3D" id="3.30.465.10">
    <property type="match status" value="1"/>
</dbReference>
<dbReference type="GO" id="GO:0050660">
    <property type="term" value="F:flavin adenine dinucleotide binding"/>
    <property type="evidence" value="ECO:0007669"/>
    <property type="project" value="InterPro"/>
</dbReference>
<dbReference type="InterPro" id="IPR005170">
    <property type="entry name" value="Transptr-assoc_dom"/>
</dbReference>
<feature type="transmembrane region" description="Helical" evidence="11">
    <location>
        <begin position="55"/>
        <end position="77"/>
    </location>
</feature>
<dbReference type="SMART" id="SM01091">
    <property type="entry name" value="CorC_HlyC"/>
    <property type="match status" value="1"/>
</dbReference>
<feature type="transmembrane region" description="Helical" evidence="11">
    <location>
        <begin position="129"/>
        <end position="152"/>
    </location>
</feature>
<comment type="subcellular location">
    <subcellularLocation>
        <location evidence="1">Cell membrane</location>
        <topology evidence="1">Multi-pass membrane protein</topology>
    </subcellularLocation>
</comment>
<evidence type="ECO:0000256" key="1">
    <source>
        <dbReference type="ARBA" id="ARBA00004651"/>
    </source>
</evidence>